<comment type="subcellular location">
    <subcellularLocation>
        <location evidence="1">Cytoplasm</location>
        <location evidence="1">Cytoskeleton</location>
    </subcellularLocation>
</comment>
<proteinExistence type="inferred from homology"/>
<dbReference type="GO" id="GO:0000226">
    <property type="term" value="P:microtubule cytoskeleton organization"/>
    <property type="evidence" value="ECO:0007669"/>
    <property type="project" value="TreeGrafter"/>
</dbReference>
<dbReference type="Proteomes" id="UP000594454">
    <property type="component" value="Chromosome 1"/>
</dbReference>
<dbReference type="InterPro" id="IPR022083">
    <property type="entry name" value="KBP"/>
</dbReference>
<evidence type="ECO:0000256" key="1">
    <source>
        <dbReference type="ARBA" id="ARBA00004245"/>
    </source>
</evidence>
<dbReference type="GO" id="GO:1990535">
    <property type="term" value="P:neuron projection maintenance"/>
    <property type="evidence" value="ECO:0007669"/>
    <property type="project" value="TreeGrafter"/>
</dbReference>
<keyword evidence="4" id="KW-0963">Cytoplasm</keyword>
<keyword evidence="5" id="KW-0206">Cytoskeleton</keyword>
<dbReference type="Pfam" id="PF12309">
    <property type="entry name" value="KBP_C"/>
    <property type="match status" value="1"/>
</dbReference>
<comment type="similarity">
    <text evidence="2">Belongs to the KIF-binding protein family.</text>
</comment>
<evidence type="ECO:0000313" key="6">
    <source>
        <dbReference type="EMBL" id="CAD7080012.1"/>
    </source>
</evidence>
<evidence type="ECO:0000256" key="5">
    <source>
        <dbReference type="ARBA" id="ARBA00023212"/>
    </source>
</evidence>
<name>A0A7R8UFR8_HERIL</name>
<evidence type="ECO:0000256" key="2">
    <source>
        <dbReference type="ARBA" id="ARBA00010305"/>
    </source>
</evidence>
<dbReference type="OrthoDB" id="409897at2759"/>
<accession>A0A7R8UFR8</accession>
<sequence>MTISKEFLTDLKEKFEKVQKALQQENKVDDPESNRNPCDECYDVLNESLEYVLGALDGLDNSSEDFACYELIKGYIYKELGRLDVVLNRSSTAVGHLSHSLEVLKDRQQDPNAVIHCVAALTELGLNAANQKKNVDARQHLETAEKLYKDFKATGETPVTIFEFLSSSDDIEKREGRVELGKLYTLVTYYLAQVLSHLDETEKSAVYCHITLKRLLEADNYNAIDWALNAATLSQYYLTPNRFTEARHVLAAATHMLLEYEKKMVTPEMSFDEEQAVQETFNHRFADIARCWTKYALTLLIESRERLMSDDTTPRSPPVLPGYQFTTLQLPPYEVTDKYCLTFEDARQVYHFAMKWIERSKQYYNAQLEATEYAVIISDEADLYKVLAFFEEDPQIQCKYYKKRADLLEHIISLLNPTYYLMICRQAWYDAAMSYSTMMDTKMDILKATEDPTPHQRKKINTLSEKAINHLKSLINSFNEKSSIPDDEMHIYLCAHFYIGRLFYKVLTPDRKQQLKNLRNSYRYYEKFVLLCEENKEAGSRLKAEVGVCKEMLSLLPVKIENLVKEIEEAEMGTV</sequence>
<dbReference type="AlphaFoldDB" id="A0A7R8UFR8"/>
<evidence type="ECO:0000256" key="3">
    <source>
        <dbReference type="ARBA" id="ARBA00016840"/>
    </source>
</evidence>
<dbReference type="GO" id="GO:0021952">
    <property type="term" value="P:central nervous system projection neuron axonogenesis"/>
    <property type="evidence" value="ECO:0007669"/>
    <property type="project" value="TreeGrafter"/>
</dbReference>
<evidence type="ECO:0000313" key="7">
    <source>
        <dbReference type="Proteomes" id="UP000594454"/>
    </source>
</evidence>
<dbReference type="InterPro" id="IPR011990">
    <property type="entry name" value="TPR-like_helical_dom_sf"/>
</dbReference>
<dbReference type="PANTHER" id="PTHR46321">
    <property type="entry name" value="KIF1-BINDING PROTEIN"/>
    <property type="match status" value="1"/>
</dbReference>
<evidence type="ECO:0000256" key="4">
    <source>
        <dbReference type="ARBA" id="ARBA00022490"/>
    </source>
</evidence>
<dbReference type="EMBL" id="LR899009">
    <property type="protein sequence ID" value="CAD7080012.1"/>
    <property type="molecule type" value="Genomic_DNA"/>
</dbReference>
<dbReference type="OMA" id="ICRECWY"/>
<reference evidence="6 7" key="1">
    <citation type="submission" date="2020-11" db="EMBL/GenBank/DDBJ databases">
        <authorList>
            <person name="Wallbank WR R."/>
            <person name="Pardo Diaz C."/>
            <person name="Kozak K."/>
            <person name="Martin S."/>
            <person name="Jiggins C."/>
            <person name="Moest M."/>
            <person name="Warren A I."/>
            <person name="Generalovic N T."/>
            <person name="Byers J.R.P. K."/>
            <person name="Montejo-Kovacevich G."/>
            <person name="Yen C E."/>
        </authorList>
    </citation>
    <scope>NUCLEOTIDE SEQUENCE [LARGE SCALE GENOMIC DNA]</scope>
</reference>
<dbReference type="InParanoid" id="A0A7R8UFR8"/>
<organism evidence="6 7">
    <name type="scientific">Hermetia illucens</name>
    <name type="common">Black soldier fly</name>
    <dbReference type="NCBI Taxonomy" id="343691"/>
    <lineage>
        <taxon>Eukaryota</taxon>
        <taxon>Metazoa</taxon>
        <taxon>Ecdysozoa</taxon>
        <taxon>Arthropoda</taxon>
        <taxon>Hexapoda</taxon>
        <taxon>Insecta</taxon>
        <taxon>Pterygota</taxon>
        <taxon>Neoptera</taxon>
        <taxon>Endopterygota</taxon>
        <taxon>Diptera</taxon>
        <taxon>Brachycera</taxon>
        <taxon>Stratiomyomorpha</taxon>
        <taxon>Stratiomyidae</taxon>
        <taxon>Hermetiinae</taxon>
        <taxon>Hermetia</taxon>
    </lineage>
</organism>
<keyword evidence="7" id="KW-1185">Reference proteome</keyword>
<protein>
    <recommendedName>
        <fullName evidence="3">KIF-binding protein</fullName>
    </recommendedName>
</protein>
<gene>
    <name evidence="6" type="ORF">HERILL_LOCUS3190</name>
</gene>
<dbReference type="FunCoup" id="A0A7R8UFR8">
    <property type="interactions" value="1846"/>
</dbReference>
<dbReference type="PANTHER" id="PTHR46321:SF1">
    <property type="entry name" value="KIF-BINDING PROTEIN"/>
    <property type="match status" value="1"/>
</dbReference>
<dbReference type="GO" id="GO:0005856">
    <property type="term" value="C:cytoskeleton"/>
    <property type="evidence" value="ECO:0007669"/>
    <property type="project" value="UniProtKB-SubCell"/>
</dbReference>
<dbReference type="Gene3D" id="1.25.40.10">
    <property type="entry name" value="Tetratricopeptide repeat domain"/>
    <property type="match status" value="1"/>
</dbReference>